<accession>A0A1J4RNA0</accession>
<organism evidence="2 3">
    <name type="scientific">Candidatus Beckwithbacteria bacterium CG1_02_47_37</name>
    <dbReference type="NCBI Taxonomy" id="1805034"/>
    <lineage>
        <taxon>Bacteria</taxon>
        <taxon>Candidatus Beckwithiibacteriota</taxon>
    </lineage>
</organism>
<name>A0A1J4RNA0_9BACT</name>
<sequence length="106" mass="12400">MMPRRERFPHLNNFHDLKHIVHDMKKPGIKDSQIIMMAKRNGRILLTKNVKHFIGSCGDKKVDLIGVGDLVGFEEIDRKVSAYLRKRKTRKMTGIFQNIVQSSRRQ</sequence>
<dbReference type="Pfam" id="PF18480">
    <property type="entry name" value="DUF5615"/>
    <property type="match status" value="1"/>
</dbReference>
<evidence type="ECO:0000259" key="1">
    <source>
        <dbReference type="Pfam" id="PF18480"/>
    </source>
</evidence>
<evidence type="ECO:0000313" key="2">
    <source>
        <dbReference type="EMBL" id="OIN88881.1"/>
    </source>
</evidence>
<dbReference type="InterPro" id="IPR041049">
    <property type="entry name" value="DUF5615"/>
</dbReference>
<evidence type="ECO:0000313" key="3">
    <source>
        <dbReference type="Proteomes" id="UP000183144"/>
    </source>
</evidence>
<dbReference type="Proteomes" id="UP000183144">
    <property type="component" value="Unassembled WGS sequence"/>
</dbReference>
<protein>
    <recommendedName>
        <fullName evidence="1">DUF5615 domain-containing protein</fullName>
    </recommendedName>
</protein>
<reference evidence="2 3" key="1">
    <citation type="journal article" date="2016" name="Environ. Microbiol.">
        <title>Genomic resolution of a cold subsurface aquifer community provides metabolic insights for novel microbes adapted to high CO concentrations.</title>
        <authorList>
            <person name="Probst A.J."/>
            <person name="Castelle C.J."/>
            <person name="Singh A."/>
            <person name="Brown C.T."/>
            <person name="Anantharaman K."/>
            <person name="Sharon I."/>
            <person name="Hug L.A."/>
            <person name="Burstein D."/>
            <person name="Emerson J.B."/>
            <person name="Thomas B.C."/>
            <person name="Banfield J.F."/>
        </authorList>
    </citation>
    <scope>NUCLEOTIDE SEQUENCE [LARGE SCALE GENOMIC DNA]</scope>
    <source>
        <strain evidence="2">CG1_02_47_37</strain>
    </source>
</reference>
<feature type="domain" description="DUF5615" evidence="1">
    <location>
        <begin position="12"/>
        <end position="54"/>
    </location>
</feature>
<proteinExistence type="predicted"/>
<dbReference type="STRING" id="1805034.AUJ59_03095"/>
<gene>
    <name evidence="2" type="ORF">AUJ59_03095</name>
</gene>
<dbReference type="EMBL" id="MNUI01000051">
    <property type="protein sequence ID" value="OIN88881.1"/>
    <property type="molecule type" value="Genomic_DNA"/>
</dbReference>
<comment type="caution">
    <text evidence="2">The sequence shown here is derived from an EMBL/GenBank/DDBJ whole genome shotgun (WGS) entry which is preliminary data.</text>
</comment>
<dbReference type="AlphaFoldDB" id="A0A1J4RNA0"/>